<dbReference type="InterPro" id="IPR015817">
    <property type="entry name" value="Vitellinogen_open_b-sht_sub1"/>
</dbReference>
<name>S4SBK7_PALCI</name>
<dbReference type="Gene3D" id="1.25.10.20">
    <property type="entry name" value="Vitellinogen, superhelical"/>
    <property type="match status" value="1"/>
</dbReference>
<keyword evidence="7" id="KW-0325">Glycoprotein</keyword>
<keyword evidence="6" id="KW-1015">Disulfide bond</keyword>
<protein>
    <submittedName>
        <fullName evidence="12">Vitellogenin</fullName>
    </submittedName>
</protein>
<dbReference type="SMART" id="SM01169">
    <property type="entry name" value="DUF1943"/>
    <property type="match status" value="1"/>
</dbReference>
<dbReference type="SMART" id="SM00216">
    <property type="entry name" value="VWD"/>
    <property type="match status" value="1"/>
</dbReference>
<feature type="domain" description="Vitellogenin" evidence="10">
    <location>
        <begin position="41"/>
        <end position="657"/>
    </location>
</feature>
<proteinExistence type="evidence at transcript level"/>
<dbReference type="SMART" id="SM00638">
    <property type="entry name" value="LPD_N"/>
    <property type="match status" value="1"/>
</dbReference>
<sequence>MTYSALFVFAILAAASAAPWPSTTNLCSRECPVAGSPKLFYAPEKTYVYSYTGKSRINLKDVEGANTDIEWRSQVELSWLSPCDMAITMKNPSMGGGSGSSEARFLERYPLVVSIIDGRVMESCAHPDDDVWSVNMKKGIASAFQNTLPSNSSINTGLNFTETDIIGNCSTMYEVKNEGEKVVVMKMKNHRFCQDHFISRAESTKAWLKAPLPMEESFSECKQEITKGVYTSITCKDKNIIRPAYGSYKYIEAVQESTLRFESETDNVPPAVSQLPSRFIRKTLRYDQHTMKKDPSMVVKLDAMLKEVCQKMKHGVQEDTASYFANALQYMRRVPEEAIPQTLEKIRGGQICEQRQKLESMFLDGLAFVYESGAVKVMVQELVSGKATGGRAALYAASMYFMPRPCIHSIEALKPLFEQYQRFPRTTLAGASMVHTYCRQNPKCQEKAPVRQLAETLSSKVGQVCTPSPNEETRKQALVLLKSLGNMGVMNSEMARPIMQCIENSEADQGIRIAATQAFRNVRCTPEIHPAIKQLINVVLDPKKKTEVRIGSYLAAVKCAKYEDLKKITDKIAIAENTQVRSFILSHLQNVRESTASFKGNLKNMLETIVLPSNFTKDWRKISRNVDLSYYAPTFGVGAGMESNLIYAPGSFVPRSVNLNLTGALGATPFNIGEIGARFEGIESIIEEMFGPESYLRKTSSRQILRDLSSNIEETFNKINERLQGSFRQRRSIDLSQISHLFDKLYGNRHMQKADFYARINNQEMAFGSLMGNMKNIKMEELINNMFDSFDDMINRAAENNLDTVRAAQLYLDYHLPTMQGLPLKMKLEGTAMVGLKMESRVRGLMSGTPGVMKFYPSLSTQIDAFIGYDCHIVRTGIKMRNRISTNVGTSINAKYTSGQGFEVTLEIPEKMELLNMRSEIYLMKRVMGQEETKINPSSVRSTRFQSRSCVMKLEPMLGLKLCYDVNMPNIFRSEGLPLGPPANIQVFLEKADSGMRGIRVMGREENTGGKRVIKIELETPGSSSPRKCNALISSTNEGEAKKISATFESERLGGIKIQMTRKWTQSEKQLEMIAYFSESRQYNPSTKGIEAKFLMIGEGEEAKLDMALQTLAAVRERVQLNFEASADMCYIEGSMIPYPRRLRKFETNLAFRQWHLVSFVRKESESQYKSELKFGQKGNEKVEMTATHVMEGSSFMDMALKTNLEAKIGSARYKKNLVLYNQESKKGVVLQVVSQGESAKVIEVEMMLMRSGETHHLKLLLDIPARMKKMMLEASAAGQGSSQYQVKAVAKHGESPILQVEGPLTAMISSRNTQFKTEMRVVLLRFQPYTVSTSLVLMHGKQAFTFELKNREERLIATEWNMATQDGKETNVQFKMIVPSMVEKTMNVIVSEKVLHLSFNQLIMPKSSSPLRRKGFFDIDFESKRANAELAWDADRNPNKKIKAEVRLVNPLATLRDCVIQGNWIYLEKQHQFKAELKLSDPRTWFIGRNSLMLEVTTPSQQMYKMNAMVMVEKESSGPKVETEGTLRTPANKEYKWNSQTSLEWREGLRNCKMMTKVDLNAPEGRQSTMNLEAMHHWTPTQREADLKIDISCPSLQQPIRTQLQMNNQQGEYSTKWVIEMGSPVNGAMYKLKLSPEGGVQGFEVELNLKQVSELMKALEHLLSSTSSSMTSMATHSSALYRAHFKNHERHSLSLLLMSPSRTMEGECKCNDCTGTPCSDCHCGFIPHKGMSSAKYEIALRQSHSDWNRESRFEGRISHPSLERDRRMDIQLRRDEEKITGTVELDIFQKPEDKIIGKLESSIFAKNTVVVEAQLSGKVLKVQPKVIVRAARGPGNYGFDIKFHKTLSSPTSFLMSGRIDMRSGRNAAISFMVKNENQKAVDIALALHPHQSSSCYGVRAEGKAMTSLIGTYDIYSELCKPAFIEMTTRKHGSDKMHVTKIGMKGLKDVEVCISEANPETMEKRPIGMARLMLTSPSMMKLETKYEGEKLHQIKSELQDIWRNHISSAGNWMDSMSTEVLKEGSGSPSAQMSVLWQEIKNEASRIYSDLENDLVIPRLDNIRKWTHSDLVSNIAEGCSKLWSQYAHFQQTLSSSVSDMMRTLKEQFSGLTNVVKEVVVGTARGMKTGEMPQEIQRWWSEFQESSVYRNVESEFESLWRNHQEEYQGLKQILSKIKSTLRRNVDMQRRNIMLYKKSTHIVNWIVNHMNFDHMMFKSIDMWVKNVVQQALLLPVQMEGRHFQLQLPIRRPVHSLPQALSYVSLNPVPVVDRALWWLEALMPTSVDNIVWTYYKFLPRHARYLLPPFNRTAMVVDGTEILTFDGAVLRVPHSPCKVLPAQYKTHSLMMENQKSSPSPHFIMKAAGATMEVKPDFTVTVNGRPVSGPREVQGEVEIVKDQEKIKVRTPFITLRVYRMSHAASVEVSGWTFGKVAGLLGTYDGEMGNDWMTPQGTWAPNMQELVKSWQENQQCQTPQVAPVSPMQVPVVHALHCQALFGVRSRCNPVVRPEPFRKMCFASRNACHVAKAYRAICETKGIKEVFPLGC</sequence>
<dbReference type="Gene3D" id="2.20.50.20">
    <property type="entry name" value="Lipovitellin. Chain A, domain 3"/>
    <property type="match status" value="1"/>
</dbReference>
<evidence type="ECO:0000256" key="6">
    <source>
        <dbReference type="ARBA" id="ARBA00023157"/>
    </source>
</evidence>
<dbReference type="InterPro" id="IPR001846">
    <property type="entry name" value="VWF_type-D"/>
</dbReference>
<accession>S4SBK7</accession>
<evidence type="ECO:0000256" key="2">
    <source>
        <dbReference type="ARBA" id="ARBA00022729"/>
    </source>
</evidence>
<evidence type="ECO:0000256" key="9">
    <source>
        <dbReference type="SAM" id="SignalP"/>
    </source>
</evidence>
<dbReference type="Pfam" id="PF01347">
    <property type="entry name" value="Vitellogenin_N"/>
    <property type="match status" value="1"/>
</dbReference>
<keyword evidence="3" id="KW-0758">Storage protein</keyword>
<dbReference type="Gene3D" id="2.30.230.10">
    <property type="entry name" value="Lipovitellin, beta-sheet shell regions, chain A"/>
    <property type="match status" value="1"/>
</dbReference>
<dbReference type="SUPFAM" id="SSF48431">
    <property type="entry name" value="Lipovitellin-phosvitin complex, superhelical domain"/>
    <property type="match status" value="1"/>
</dbReference>
<evidence type="ECO:0000256" key="3">
    <source>
        <dbReference type="ARBA" id="ARBA00022761"/>
    </source>
</evidence>
<dbReference type="Pfam" id="PF09172">
    <property type="entry name" value="Vit_open_b-sht"/>
    <property type="match status" value="1"/>
</dbReference>
<dbReference type="GO" id="GO:0045735">
    <property type="term" value="F:nutrient reservoir activity"/>
    <property type="evidence" value="ECO:0007669"/>
    <property type="project" value="UniProtKB-KW"/>
</dbReference>
<dbReference type="InterPro" id="IPR011030">
    <property type="entry name" value="Lipovitellin_superhlx_dom"/>
</dbReference>
<dbReference type="Pfam" id="PF00094">
    <property type="entry name" value="VWD"/>
    <property type="match status" value="1"/>
</dbReference>
<dbReference type="EMBL" id="JQ319034">
    <property type="protein sequence ID" value="AFM82474.1"/>
    <property type="molecule type" value="mRNA"/>
</dbReference>
<dbReference type="SMR" id="S4SBK7"/>
<dbReference type="InterPro" id="IPR050733">
    <property type="entry name" value="Vitellogenin/Apolipophorin"/>
</dbReference>
<evidence type="ECO:0000256" key="1">
    <source>
        <dbReference type="ARBA" id="ARBA00022448"/>
    </source>
</evidence>
<evidence type="ECO:0000256" key="8">
    <source>
        <dbReference type="PROSITE-ProRule" id="PRU00557"/>
    </source>
</evidence>
<dbReference type="Gene3D" id="2.20.80.10">
    <property type="entry name" value="Lipovitellin-phosvitin complex, chain A, domain 4"/>
    <property type="match status" value="1"/>
</dbReference>
<dbReference type="GO" id="GO:0008289">
    <property type="term" value="F:lipid binding"/>
    <property type="evidence" value="ECO:0007669"/>
    <property type="project" value="UniProtKB-KW"/>
</dbReference>
<dbReference type="PROSITE" id="PS51211">
    <property type="entry name" value="VITELLOGENIN"/>
    <property type="match status" value="1"/>
</dbReference>
<dbReference type="PANTHER" id="PTHR23345:SF15">
    <property type="entry name" value="VITELLOGENIN 1-RELATED"/>
    <property type="match status" value="1"/>
</dbReference>
<organism evidence="12">
    <name type="scientific">Palaemon carinicauda</name>
    <name type="common">Ridgetail white prawn</name>
    <name type="synonym">Exopalaemon carinicauda</name>
    <dbReference type="NCBI Taxonomy" id="392227"/>
    <lineage>
        <taxon>Eukaryota</taxon>
        <taxon>Metazoa</taxon>
        <taxon>Ecdysozoa</taxon>
        <taxon>Arthropoda</taxon>
        <taxon>Crustacea</taxon>
        <taxon>Multicrustacea</taxon>
        <taxon>Malacostraca</taxon>
        <taxon>Eumalacostraca</taxon>
        <taxon>Eucarida</taxon>
        <taxon>Decapoda</taxon>
        <taxon>Pleocyemata</taxon>
        <taxon>Caridea</taxon>
        <taxon>Palaemonoidea</taxon>
        <taxon>Palaemonidae</taxon>
        <taxon>Palaemon</taxon>
    </lineage>
</organism>
<keyword evidence="1" id="KW-0813">Transport</keyword>
<dbReference type="FunFam" id="2.20.50.20:FF:000007">
    <property type="entry name" value="von Willebrand factor type D domaincontaining protein"/>
    <property type="match status" value="1"/>
</dbReference>
<dbReference type="GO" id="GO:0005319">
    <property type="term" value="F:lipid transporter activity"/>
    <property type="evidence" value="ECO:0007669"/>
    <property type="project" value="InterPro"/>
</dbReference>
<dbReference type="PANTHER" id="PTHR23345">
    <property type="entry name" value="VITELLOGENIN-RELATED"/>
    <property type="match status" value="1"/>
</dbReference>
<dbReference type="SUPFAM" id="SSF56968">
    <property type="entry name" value="Lipovitellin-phosvitin complex, beta-sheet shell regions"/>
    <property type="match status" value="2"/>
</dbReference>
<dbReference type="InterPro" id="IPR001747">
    <property type="entry name" value="Vitellogenin_N"/>
</dbReference>
<keyword evidence="2 9" id="KW-0732">Signal</keyword>
<evidence type="ECO:0000259" key="10">
    <source>
        <dbReference type="PROSITE" id="PS51211"/>
    </source>
</evidence>
<feature type="signal peptide" evidence="9">
    <location>
        <begin position="1"/>
        <end position="17"/>
    </location>
</feature>
<keyword evidence="5" id="KW-0446">Lipid-binding</keyword>
<feature type="domain" description="VWFD" evidence="11">
    <location>
        <begin position="2307"/>
        <end position="2470"/>
    </location>
</feature>
<evidence type="ECO:0000256" key="7">
    <source>
        <dbReference type="ARBA" id="ARBA00023180"/>
    </source>
</evidence>
<evidence type="ECO:0000256" key="5">
    <source>
        <dbReference type="ARBA" id="ARBA00023121"/>
    </source>
</evidence>
<evidence type="ECO:0000313" key="12">
    <source>
        <dbReference type="EMBL" id="AFM82474.1"/>
    </source>
</evidence>
<dbReference type="InterPro" id="IPR015819">
    <property type="entry name" value="Lipid_transp_b-sht_shell"/>
</dbReference>
<dbReference type="InterPro" id="IPR015816">
    <property type="entry name" value="Vitellinogen_b-sht_N"/>
</dbReference>
<dbReference type="PROSITE" id="PS51233">
    <property type="entry name" value="VWFD"/>
    <property type="match status" value="1"/>
</dbReference>
<reference evidence="12" key="1">
    <citation type="submission" date="2011-12" db="EMBL/GenBank/DDBJ databases">
        <title>Cloning and expression of vitellogenin gene in Exopalaemon carinicauda, ridgetail white shrimp.</title>
        <authorList>
            <person name="Liang J.P."/>
            <person name="Li J."/>
            <person name="Liu P."/>
            <person name="Li J.T."/>
        </authorList>
    </citation>
    <scope>NUCLEOTIDE SEQUENCE</scope>
</reference>
<evidence type="ECO:0000256" key="4">
    <source>
        <dbReference type="ARBA" id="ARBA00023055"/>
    </source>
</evidence>
<feature type="chain" id="PRO_5004522981" evidence="9">
    <location>
        <begin position="18"/>
        <end position="2543"/>
    </location>
</feature>
<comment type="caution">
    <text evidence="8">Lacks conserved residue(s) required for the propagation of feature annotation.</text>
</comment>
<evidence type="ECO:0000259" key="11">
    <source>
        <dbReference type="PROSITE" id="PS51233"/>
    </source>
</evidence>
<dbReference type="InterPro" id="IPR015255">
    <property type="entry name" value="Vitellinogen_open_b-sht"/>
</dbReference>
<keyword evidence="4" id="KW-0445">Lipid transport</keyword>